<name>A0AAD5V2S5_9APHY</name>
<evidence type="ECO:0000259" key="2">
    <source>
        <dbReference type="PROSITE" id="PS50011"/>
    </source>
</evidence>
<feature type="domain" description="Protein kinase" evidence="2">
    <location>
        <begin position="494"/>
        <end position="767"/>
    </location>
</feature>
<feature type="region of interest" description="Disordered" evidence="1">
    <location>
        <begin position="242"/>
        <end position="278"/>
    </location>
</feature>
<dbReference type="Gene3D" id="1.10.510.10">
    <property type="entry name" value="Transferase(Phosphotransferase) domain 1"/>
    <property type="match status" value="1"/>
</dbReference>
<evidence type="ECO:0000256" key="1">
    <source>
        <dbReference type="SAM" id="MobiDB-lite"/>
    </source>
</evidence>
<dbReference type="SUPFAM" id="SSF56112">
    <property type="entry name" value="Protein kinase-like (PK-like)"/>
    <property type="match status" value="1"/>
</dbReference>
<evidence type="ECO:0000313" key="3">
    <source>
        <dbReference type="EMBL" id="KAJ3483311.1"/>
    </source>
</evidence>
<gene>
    <name evidence="3" type="ORF">NLI96_g6409</name>
</gene>
<feature type="compositionally biased region" description="Polar residues" evidence="1">
    <location>
        <begin position="242"/>
        <end position="255"/>
    </location>
</feature>
<reference evidence="3" key="1">
    <citation type="submission" date="2022-07" db="EMBL/GenBank/DDBJ databases">
        <title>Genome Sequence of Physisporinus lineatus.</title>
        <authorList>
            <person name="Buettner E."/>
        </authorList>
    </citation>
    <scope>NUCLEOTIDE SEQUENCE</scope>
    <source>
        <strain evidence="3">VT162</strain>
    </source>
</reference>
<dbReference type="PROSITE" id="PS50011">
    <property type="entry name" value="PROTEIN_KINASE_DOM"/>
    <property type="match status" value="1"/>
</dbReference>
<dbReference type="Pfam" id="PF07714">
    <property type="entry name" value="PK_Tyr_Ser-Thr"/>
    <property type="match status" value="1"/>
</dbReference>
<comment type="caution">
    <text evidence="3">The sequence shown here is derived from an EMBL/GenBank/DDBJ whole genome shotgun (WGS) entry which is preliminary data.</text>
</comment>
<dbReference type="InterPro" id="IPR001245">
    <property type="entry name" value="Ser-Thr/Tyr_kinase_cat_dom"/>
</dbReference>
<organism evidence="3 4">
    <name type="scientific">Meripilus lineatus</name>
    <dbReference type="NCBI Taxonomy" id="2056292"/>
    <lineage>
        <taxon>Eukaryota</taxon>
        <taxon>Fungi</taxon>
        <taxon>Dikarya</taxon>
        <taxon>Basidiomycota</taxon>
        <taxon>Agaricomycotina</taxon>
        <taxon>Agaricomycetes</taxon>
        <taxon>Polyporales</taxon>
        <taxon>Meripilaceae</taxon>
        <taxon>Meripilus</taxon>
    </lineage>
</organism>
<sequence length="770" mass="85286">MSRSLYISEHAGVGPARLENVPGGSDIYNQISTRFSSSWKDAPPRISAISKVLLPQTQVSSHQRYRASLGSNAQEAILFYGAQAVCQLGQVVGSQHICRAPSCDLCATLRQSFGCPKHGMCCALLVWCHASHLFALDAGHSSLPFGSKIFAFPNSSAVDAIVRQSQGSSQSGLILVCNGALGKTFPTHSPQYYFDGPPNGHNSTKIHSNSEFPFDVVIVTDSNAILPAYLVAYTVDSPISSGLTTTQHSNPVQIKTESRSPEGSQHPPRNPSIPALTSSPVQGLAVVPPLSQGRAGESLYLGSRFVESPIEYRQSSVARSSTLVSQTSSSEPDIVLNKKEDHISSRSPRSRRTLLFNPRERCSVHRNSTWSDDEHHLDNRCTDNCVGISRLANRMRITAAGHDKLYSVDLKGQYLRWILAPGDARVPPPPYARDPQASVNILQEILDDTYLWTTTSDEWGLFTEIQSHLADTLLKISVESEKLPDSLFIPKLDGLESHAVASGGFGEIHRAALKGQRIALKALRFWQTMSETQKKERKKAFYHEALTWKNLSHPHVLPFFGIYEVGEEKDLRMVTPWMDKGNLRSLLDSLRENRIPERDLLLRIYRWLKEISLGLAYLHARKIIHADLRGPNILVDLDLGVRLADFGLAVFSEVRSSLGSMRGGATAWMSPELLDPPNDDDRPTYASDIYSFACVVIELYTNHDPFYPASGTGVALRVLRGQRPQKPSFGGQMIDDLWRLINRCWDAEPAKRPTAEELKTEIGRICFQVG</sequence>
<accession>A0AAD5V2S5</accession>
<dbReference type="Proteomes" id="UP001212997">
    <property type="component" value="Unassembled WGS sequence"/>
</dbReference>
<dbReference type="Gene3D" id="3.90.228.10">
    <property type="match status" value="1"/>
</dbReference>
<dbReference type="InterPro" id="IPR000719">
    <property type="entry name" value="Prot_kinase_dom"/>
</dbReference>
<dbReference type="GO" id="GO:0005524">
    <property type="term" value="F:ATP binding"/>
    <property type="evidence" value="ECO:0007669"/>
    <property type="project" value="InterPro"/>
</dbReference>
<keyword evidence="4" id="KW-1185">Reference proteome</keyword>
<dbReference type="PRINTS" id="PR00109">
    <property type="entry name" value="TYRKINASE"/>
</dbReference>
<dbReference type="GO" id="GO:0004674">
    <property type="term" value="F:protein serine/threonine kinase activity"/>
    <property type="evidence" value="ECO:0007669"/>
    <property type="project" value="TreeGrafter"/>
</dbReference>
<evidence type="ECO:0000313" key="4">
    <source>
        <dbReference type="Proteomes" id="UP001212997"/>
    </source>
</evidence>
<dbReference type="InterPro" id="IPR051681">
    <property type="entry name" value="Ser/Thr_Kinases-Pseudokinases"/>
</dbReference>
<dbReference type="PANTHER" id="PTHR44329:SF214">
    <property type="entry name" value="PROTEIN KINASE DOMAIN-CONTAINING PROTEIN"/>
    <property type="match status" value="1"/>
</dbReference>
<protein>
    <recommendedName>
        <fullName evidence="2">Protein kinase domain-containing protein</fullName>
    </recommendedName>
</protein>
<dbReference type="EMBL" id="JANAWD010000233">
    <property type="protein sequence ID" value="KAJ3483311.1"/>
    <property type="molecule type" value="Genomic_DNA"/>
</dbReference>
<dbReference type="PANTHER" id="PTHR44329">
    <property type="entry name" value="SERINE/THREONINE-PROTEIN KINASE TNNI3K-RELATED"/>
    <property type="match status" value="1"/>
</dbReference>
<dbReference type="InterPro" id="IPR011009">
    <property type="entry name" value="Kinase-like_dom_sf"/>
</dbReference>
<dbReference type="AlphaFoldDB" id="A0AAD5V2S5"/>
<proteinExistence type="predicted"/>